<evidence type="ECO:0000313" key="1">
    <source>
        <dbReference type="EMBL" id="KAK9690739.1"/>
    </source>
</evidence>
<organism evidence="1 2">
    <name type="scientific">Saponaria officinalis</name>
    <name type="common">Common soapwort</name>
    <name type="synonym">Lychnis saponaria</name>
    <dbReference type="NCBI Taxonomy" id="3572"/>
    <lineage>
        <taxon>Eukaryota</taxon>
        <taxon>Viridiplantae</taxon>
        <taxon>Streptophyta</taxon>
        <taxon>Embryophyta</taxon>
        <taxon>Tracheophyta</taxon>
        <taxon>Spermatophyta</taxon>
        <taxon>Magnoliopsida</taxon>
        <taxon>eudicotyledons</taxon>
        <taxon>Gunneridae</taxon>
        <taxon>Pentapetalae</taxon>
        <taxon>Caryophyllales</taxon>
        <taxon>Caryophyllaceae</taxon>
        <taxon>Caryophylleae</taxon>
        <taxon>Saponaria</taxon>
    </lineage>
</organism>
<dbReference type="Proteomes" id="UP001443914">
    <property type="component" value="Unassembled WGS sequence"/>
</dbReference>
<dbReference type="EMBL" id="JBDFQZ010000009">
    <property type="protein sequence ID" value="KAK9690739.1"/>
    <property type="molecule type" value="Genomic_DNA"/>
</dbReference>
<dbReference type="InterPro" id="IPR043504">
    <property type="entry name" value="Peptidase_S1_PA_chymotrypsin"/>
</dbReference>
<dbReference type="PANTHER" id="PTHR47389">
    <property type="entry name" value="OS09G0436400 PROTEIN"/>
    <property type="match status" value="1"/>
</dbReference>
<name>A0AAW1IL12_SAPOF</name>
<gene>
    <name evidence="1" type="ORF">RND81_09G150900</name>
</gene>
<comment type="caution">
    <text evidence="1">The sequence shown here is derived from an EMBL/GenBank/DDBJ whole genome shotgun (WGS) entry which is preliminary data.</text>
</comment>
<dbReference type="InterPro" id="IPR009003">
    <property type="entry name" value="Peptidase_S1_PA"/>
</dbReference>
<keyword evidence="2" id="KW-1185">Reference proteome</keyword>
<protein>
    <submittedName>
        <fullName evidence="1">Uncharacterized protein</fullName>
    </submittedName>
</protein>
<dbReference type="Gene3D" id="2.40.10.10">
    <property type="entry name" value="Trypsin-like serine proteases"/>
    <property type="match status" value="1"/>
</dbReference>
<reference evidence="1" key="1">
    <citation type="submission" date="2024-03" db="EMBL/GenBank/DDBJ databases">
        <title>WGS assembly of Saponaria officinalis var. Norfolk2.</title>
        <authorList>
            <person name="Jenkins J."/>
            <person name="Shu S."/>
            <person name="Grimwood J."/>
            <person name="Barry K."/>
            <person name="Goodstein D."/>
            <person name="Schmutz J."/>
            <person name="Leebens-Mack J."/>
            <person name="Osbourn A."/>
        </authorList>
    </citation>
    <scope>NUCLEOTIDE SEQUENCE [LARGE SCALE GENOMIC DNA]</scope>
    <source>
        <strain evidence="1">JIC</strain>
    </source>
</reference>
<dbReference type="AlphaFoldDB" id="A0AAW1IL12"/>
<evidence type="ECO:0000313" key="2">
    <source>
        <dbReference type="Proteomes" id="UP001443914"/>
    </source>
</evidence>
<sequence>MDKREKRSFEQMEDSSADVYEFSPSEHLLLEKWTGKRRTFMGVPHHCLDIDAKMAALKVSPSIVALVSFSGTGEHVLSQASGTIIETEQNYNIVMTSLHLIRRAESEFAENSLADNLKIVVRASDENSYVGKIHIYDFHYNLLIIKFKSKTPLPCAKLRMVDDDLDLGMSFQLCPHSLKFKPGNPVVVVGKYFHKDYDFMAASGFFRFDYFSFYFVTIVIE</sequence>
<dbReference type="PANTHER" id="PTHR47389:SF4">
    <property type="entry name" value="OS09G0436400 PROTEIN"/>
    <property type="match status" value="1"/>
</dbReference>
<accession>A0AAW1IL12</accession>
<proteinExistence type="predicted"/>
<dbReference type="SUPFAM" id="SSF50494">
    <property type="entry name" value="Trypsin-like serine proteases"/>
    <property type="match status" value="1"/>
</dbReference>